<proteinExistence type="predicted"/>
<organism evidence="4 5">
    <name type="scientific">Actinomycetospora endophytica</name>
    <dbReference type="NCBI Taxonomy" id="2291215"/>
    <lineage>
        <taxon>Bacteria</taxon>
        <taxon>Bacillati</taxon>
        <taxon>Actinomycetota</taxon>
        <taxon>Actinomycetes</taxon>
        <taxon>Pseudonocardiales</taxon>
        <taxon>Pseudonocardiaceae</taxon>
        <taxon>Actinomycetospora</taxon>
    </lineage>
</organism>
<dbReference type="EMBL" id="JAJNDB010000001">
    <property type="protein sequence ID" value="MCD2192474.1"/>
    <property type="molecule type" value="Genomic_DNA"/>
</dbReference>
<evidence type="ECO:0000313" key="4">
    <source>
        <dbReference type="EMBL" id="MCD2192474.1"/>
    </source>
</evidence>
<feature type="region of interest" description="Disordered" evidence="1">
    <location>
        <begin position="1"/>
        <end position="31"/>
    </location>
</feature>
<reference evidence="4 5" key="1">
    <citation type="submission" date="2021-11" db="EMBL/GenBank/DDBJ databases">
        <title>Draft genome sequence of Actinomycetospora sp. SF1 isolated from the rhizosphere soil.</title>
        <authorList>
            <person name="Duangmal K."/>
            <person name="Chantavorakit T."/>
        </authorList>
    </citation>
    <scope>NUCLEOTIDE SEQUENCE [LARGE SCALE GENOMIC DNA]</scope>
    <source>
        <strain evidence="4 5">TBRC 5722</strain>
    </source>
</reference>
<feature type="transmembrane region" description="Helical" evidence="2">
    <location>
        <begin position="137"/>
        <end position="154"/>
    </location>
</feature>
<evidence type="ECO:0000259" key="3">
    <source>
        <dbReference type="Pfam" id="PF04024"/>
    </source>
</evidence>
<feature type="domain" description="Phage shock protein PspC N-terminal" evidence="3">
    <location>
        <begin position="31"/>
        <end position="84"/>
    </location>
</feature>
<keyword evidence="5" id="KW-1185">Reference proteome</keyword>
<keyword evidence="2" id="KW-0472">Membrane</keyword>
<feature type="transmembrane region" description="Helical" evidence="2">
    <location>
        <begin position="231"/>
        <end position="251"/>
    </location>
</feature>
<feature type="transmembrane region" description="Helical" evidence="2">
    <location>
        <begin position="60"/>
        <end position="82"/>
    </location>
</feature>
<keyword evidence="2" id="KW-1133">Transmembrane helix</keyword>
<gene>
    <name evidence="4" type="ORF">LQ327_03580</name>
</gene>
<dbReference type="Proteomes" id="UP001199469">
    <property type="component" value="Unassembled WGS sequence"/>
</dbReference>
<comment type="caution">
    <text evidence="4">The sequence shown here is derived from an EMBL/GenBank/DDBJ whole genome shotgun (WGS) entry which is preliminary data.</text>
</comment>
<accession>A0ABS8P615</accession>
<dbReference type="InterPro" id="IPR007168">
    <property type="entry name" value="Phageshock_PspC_N"/>
</dbReference>
<name>A0ABS8P615_9PSEU</name>
<evidence type="ECO:0000256" key="2">
    <source>
        <dbReference type="SAM" id="Phobius"/>
    </source>
</evidence>
<protein>
    <submittedName>
        <fullName evidence="4">PspC domain-containing protein</fullName>
    </submittedName>
</protein>
<feature type="transmembrane region" description="Helical" evidence="2">
    <location>
        <begin position="257"/>
        <end position="278"/>
    </location>
</feature>
<feature type="transmembrane region" description="Helical" evidence="2">
    <location>
        <begin position="112"/>
        <end position="131"/>
    </location>
</feature>
<keyword evidence="2" id="KW-0812">Transmembrane</keyword>
<dbReference type="Pfam" id="PF04024">
    <property type="entry name" value="PspC"/>
    <property type="match status" value="1"/>
</dbReference>
<dbReference type="RefSeq" id="WP_230730160.1">
    <property type="nucleotide sequence ID" value="NZ_JAJNDB010000001.1"/>
</dbReference>
<evidence type="ECO:0000256" key="1">
    <source>
        <dbReference type="SAM" id="MobiDB-lite"/>
    </source>
</evidence>
<sequence>MSGPAGTQRGDRARAGTDVAGVARSAWDTRPARRAEDTKIAGVAGAIARRYDLDPTLVRVAFVVWAIVGGGLLLYLLGWLVLPADPADPPRRDRVAGGRGPRRDHHDGRRPSGPPVLVVLLTVIVAAGTLAPAFSGRVVTLVALGLAGLALYLVHTARADLGVPGIPGTAGPGATPWSAPEAEPWAAHDDASLAWDPLGAAPRGWSLPAEPPVHTPAGDPVRRPRSVLTPVTLALALVAAGLAGAALLTGLPGVTPVWIPAAALAVVGLGLVGGSIAARRPRRGLVIAAVPLILATVFGSIAATQPAWQGPWNGPDGSVTRGAGDVSEAPTSAAMVSPDYRTGLGDVDLDLTRLAVAPGGAPIRTTVESGAGDVTVRVPANADVTVTCQHGVGDMNCLGSTSDVTNRVDLGSDGPGGPVIDLTARSGAGDLAVTRG</sequence>
<feature type="transmembrane region" description="Helical" evidence="2">
    <location>
        <begin position="285"/>
        <end position="303"/>
    </location>
</feature>
<feature type="region of interest" description="Disordered" evidence="1">
    <location>
        <begin position="90"/>
        <end position="111"/>
    </location>
</feature>
<evidence type="ECO:0000313" key="5">
    <source>
        <dbReference type="Proteomes" id="UP001199469"/>
    </source>
</evidence>